<sequence>MGFFDLNIPYRETSPADKATARETDRTKLVVKAMVLGYTGIAYDRTIKGVMSDQHRCSIPLLSLSSLLKVAPSLSLSAKLHRDMLGIPAASPFRQYTRLTVCVASSLEAQALNSGNPILKTYDLVAVRPLNQTAFDQACGTMEVDIISIDFSEKLPFRLKQPMVKAATERGVYFEVTYFGLIQEDVQRRRRMISNVKLLVQWTRGRNIILSSGASSVSELRGPYDVANLSLLMGLSEERAKAALSKNCRTLVGNALRKKQFYKDAIKVEAISSDVMARSKQGWYAELLKWDPISSGEGDLSLDDMAKSFSASSQASKTAKAIDFTTVIDSMPSHGFQVKDFMSASNVSPFKPNNDENFLPHTKLNQSTAVVNNITEQPNSVDLHPEPDKSSLSDAPTVHQAASCANFTDKSISSGTIEASNLNEEIKTSTKLEIKHVNGSDINCTLLEATPHDLQSEECISSSAIDVLKPDENEKLHTSSSDAIVDDAHNNHGKVDIFNPSMDIDFPAFILEKHNNKKSSDVKLNSQIAKTREPLPKEDIEIAEPIVLETNLPISQNLMDNERLSKQEIDAIEPDEMKKEDYSPVAINLSPDVSMEDQKNEEASADFDQLALIQSVSGIPRAKRRTPNRALLFPFKRLLKTVAFKKKAKRNKRHD</sequence>
<organism evidence="1 2">
    <name type="scientific">Bauhinia variegata</name>
    <name type="common">Purple orchid tree</name>
    <name type="synonym">Phanera variegata</name>
    <dbReference type="NCBI Taxonomy" id="167791"/>
    <lineage>
        <taxon>Eukaryota</taxon>
        <taxon>Viridiplantae</taxon>
        <taxon>Streptophyta</taxon>
        <taxon>Embryophyta</taxon>
        <taxon>Tracheophyta</taxon>
        <taxon>Spermatophyta</taxon>
        <taxon>Magnoliopsida</taxon>
        <taxon>eudicotyledons</taxon>
        <taxon>Gunneridae</taxon>
        <taxon>Pentapetalae</taxon>
        <taxon>rosids</taxon>
        <taxon>fabids</taxon>
        <taxon>Fabales</taxon>
        <taxon>Fabaceae</taxon>
        <taxon>Cercidoideae</taxon>
        <taxon>Cercideae</taxon>
        <taxon>Bauhiniinae</taxon>
        <taxon>Bauhinia</taxon>
    </lineage>
</organism>
<reference evidence="1 2" key="1">
    <citation type="journal article" date="2022" name="DNA Res.">
        <title>Chromosomal-level genome assembly of the orchid tree Bauhinia variegata (Leguminosae; Cercidoideae) supports the allotetraploid origin hypothesis of Bauhinia.</title>
        <authorList>
            <person name="Zhong Y."/>
            <person name="Chen Y."/>
            <person name="Zheng D."/>
            <person name="Pang J."/>
            <person name="Liu Y."/>
            <person name="Luo S."/>
            <person name="Meng S."/>
            <person name="Qian L."/>
            <person name="Wei D."/>
            <person name="Dai S."/>
            <person name="Zhou R."/>
        </authorList>
    </citation>
    <scope>NUCLEOTIDE SEQUENCE [LARGE SCALE GENOMIC DNA]</scope>
    <source>
        <strain evidence="1">BV-YZ2020</strain>
    </source>
</reference>
<gene>
    <name evidence="1" type="ORF">L6164_028735</name>
</gene>
<name>A0ACB9L734_BAUVA</name>
<evidence type="ECO:0000313" key="1">
    <source>
        <dbReference type="EMBL" id="KAI4305364.1"/>
    </source>
</evidence>
<accession>A0ACB9L734</accession>
<protein>
    <submittedName>
        <fullName evidence="1">Uncharacterized protein</fullName>
    </submittedName>
</protein>
<evidence type="ECO:0000313" key="2">
    <source>
        <dbReference type="Proteomes" id="UP000828941"/>
    </source>
</evidence>
<proteinExistence type="predicted"/>
<dbReference type="Proteomes" id="UP000828941">
    <property type="component" value="Chromosome 12"/>
</dbReference>
<dbReference type="EMBL" id="CM039437">
    <property type="protein sequence ID" value="KAI4305364.1"/>
    <property type="molecule type" value="Genomic_DNA"/>
</dbReference>
<keyword evidence="2" id="KW-1185">Reference proteome</keyword>
<comment type="caution">
    <text evidence="1">The sequence shown here is derived from an EMBL/GenBank/DDBJ whole genome shotgun (WGS) entry which is preliminary data.</text>
</comment>